<dbReference type="EMBL" id="KV424210">
    <property type="protein sequence ID" value="KZT50202.1"/>
    <property type="molecule type" value="Genomic_DNA"/>
</dbReference>
<comment type="similarity">
    <text evidence="1 2">Belongs to the eukaryotic-type primase small subunit family.</text>
</comment>
<evidence type="ECO:0000256" key="2">
    <source>
        <dbReference type="RuleBase" id="RU003514"/>
    </source>
</evidence>
<accession>A0A165C3V7</accession>
<keyword evidence="2" id="KW-0808">Transferase</keyword>
<keyword evidence="2" id="KW-0804">Transcription</keyword>
<dbReference type="GO" id="GO:0000428">
    <property type="term" value="C:DNA-directed RNA polymerase complex"/>
    <property type="evidence" value="ECO:0007669"/>
    <property type="project" value="UniProtKB-KW"/>
</dbReference>
<dbReference type="InterPro" id="IPR002755">
    <property type="entry name" value="DNA_primase_S"/>
</dbReference>
<keyword evidence="2" id="KW-0240">DNA-directed RNA polymerase</keyword>
<evidence type="ECO:0000313" key="4">
    <source>
        <dbReference type="Proteomes" id="UP000076842"/>
    </source>
</evidence>
<dbReference type="SUPFAM" id="SSF56747">
    <property type="entry name" value="Prim-pol domain"/>
    <property type="match status" value="1"/>
</dbReference>
<dbReference type="OrthoDB" id="19606at2759"/>
<dbReference type="PANTHER" id="PTHR10536">
    <property type="entry name" value="DNA PRIMASE SMALL SUBUNIT"/>
    <property type="match status" value="1"/>
</dbReference>
<dbReference type="Proteomes" id="UP000076842">
    <property type="component" value="Unassembled WGS sequence"/>
</dbReference>
<protein>
    <recommendedName>
        <fullName evidence="2">DNA primase</fullName>
        <ecNumber evidence="2">2.7.7.-</ecNumber>
    </recommendedName>
</protein>
<dbReference type="EC" id="2.7.7.-" evidence="2"/>
<keyword evidence="4" id="KW-1185">Reference proteome</keyword>
<gene>
    <name evidence="3" type="ORF">CALCODRAFT_488888</name>
</gene>
<dbReference type="GO" id="GO:0003899">
    <property type="term" value="F:DNA-directed RNA polymerase activity"/>
    <property type="evidence" value="ECO:0007669"/>
    <property type="project" value="InterPro"/>
</dbReference>
<dbReference type="InParanoid" id="A0A165C3V7"/>
<dbReference type="STRING" id="1353952.A0A165C3V7"/>
<sequence length="306" mass="33981">MDMPNDPSSPELMTQFIGGSAHINPVTRQEFALTISGDIYLCYNPFATVEDFARETKRPNPSRFEVGAIYNAEARDKRTLRAGALPQPLMRELVFDIEMTDYDSIRACCSGTGICTRCWSVIAAAVTALDSALRTEFGYRYLLWVYSGRPGIHCWGGAEMVKKVNVQIRTGFGAGPLPPSLKRSSRGKASGTEVLLSLIRTRLSLGHYAGSGAANPGRPSNKKFGDLNAEVTALGHSQGANSFARHKKIILQHLYPRIDAEVSKHRNHLLKSRFCVQPQLDEYVYLSTQRKLTNSIRRRFPLLEGC</sequence>
<organism evidence="3 4">
    <name type="scientific">Calocera cornea HHB12733</name>
    <dbReference type="NCBI Taxonomy" id="1353952"/>
    <lineage>
        <taxon>Eukaryota</taxon>
        <taxon>Fungi</taxon>
        <taxon>Dikarya</taxon>
        <taxon>Basidiomycota</taxon>
        <taxon>Agaricomycotina</taxon>
        <taxon>Dacrymycetes</taxon>
        <taxon>Dacrymycetales</taxon>
        <taxon>Dacrymycetaceae</taxon>
        <taxon>Calocera</taxon>
    </lineage>
</organism>
<name>A0A165C3V7_9BASI</name>
<keyword evidence="2" id="KW-0639">Primosome</keyword>
<dbReference type="Gene3D" id="3.90.920.10">
    <property type="entry name" value="DNA primase, PRIM domain"/>
    <property type="match status" value="2"/>
</dbReference>
<dbReference type="Pfam" id="PF01896">
    <property type="entry name" value="DNA_primase_S"/>
    <property type="match status" value="1"/>
</dbReference>
<reference evidence="3 4" key="1">
    <citation type="journal article" date="2016" name="Mol. Biol. Evol.">
        <title>Comparative Genomics of Early-Diverging Mushroom-Forming Fungi Provides Insights into the Origins of Lignocellulose Decay Capabilities.</title>
        <authorList>
            <person name="Nagy L.G."/>
            <person name="Riley R."/>
            <person name="Tritt A."/>
            <person name="Adam C."/>
            <person name="Daum C."/>
            <person name="Floudas D."/>
            <person name="Sun H."/>
            <person name="Yadav J.S."/>
            <person name="Pangilinan J."/>
            <person name="Larsson K.H."/>
            <person name="Matsuura K."/>
            <person name="Barry K."/>
            <person name="Labutti K."/>
            <person name="Kuo R."/>
            <person name="Ohm R.A."/>
            <person name="Bhattacharya S.S."/>
            <person name="Shirouzu T."/>
            <person name="Yoshinaga Y."/>
            <person name="Martin F.M."/>
            <person name="Grigoriev I.V."/>
            <person name="Hibbett D.S."/>
        </authorList>
    </citation>
    <scope>NUCLEOTIDE SEQUENCE [LARGE SCALE GENOMIC DNA]</scope>
    <source>
        <strain evidence="3 4">HHB12733</strain>
    </source>
</reference>
<evidence type="ECO:0000256" key="1">
    <source>
        <dbReference type="ARBA" id="ARBA00009762"/>
    </source>
</evidence>
<dbReference type="GO" id="GO:0006269">
    <property type="term" value="P:DNA replication, synthesis of primer"/>
    <property type="evidence" value="ECO:0007669"/>
    <property type="project" value="UniProtKB-KW"/>
</dbReference>
<keyword evidence="2" id="KW-0235">DNA replication</keyword>
<evidence type="ECO:0000313" key="3">
    <source>
        <dbReference type="EMBL" id="KZT50202.1"/>
    </source>
</evidence>
<proteinExistence type="inferred from homology"/>
<dbReference type="AlphaFoldDB" id="A0A165C3V7"/>